<reference evidence="9" key="3">
    <citation type="submission" date="2025-09" db="UniProtKB">
        <authorList>
            <consortium name="Ensembl"/>
        </authorList>
    </citation>
    <scope>IDENTIFICATION</scope>
</reference>
<dbReference type="Gene3D" id="1.20.1530.20">
    <property type="match status" value="1"/>
</dbReference>
<dbReference type="GeneTree" id="ENSGT00950000182808"/>
<name>A0AAQ4NMT8_GASAC</name>
<evidence type="ECO:0000313" key="10">
    <source>
        <dbReference type="Proteomes" id="UP000007635"/>
    </source>
</evidence>
<feature type="transmembrane region" description="Helical" evidence="8">
    <location>
        <begin position="41"/>
        <end position="63"/>
    </location>
</feature>
<comment type="subcellular location">
    <subcellularLocation>
        <location evidence="1">Membrane</location>
        <topology evidence="1">Multi-pass membrane protein</topology>
    </subcellularLocation>
</comment>
<dbReference type="InterPro" id="IPR004710">
    <property type="entry name" value="Bilac:Na_transpt"/>
</dbReference>
<keyword evidence="6 8" id="KW-0472">Membrane</keyword>
<keyword evidence="3 8" id="KW-0812">Transmembrane</keyword>
<dbReference type="InterPro" id="IPR038770">
    <property type="entry name" value="Na+/solute_symporter_sf"/>
</dbReference>
<evidence type="ECO:0000256" key="1">
    <source>
        <dbReference type="ARBA" id="ARBA00004141"/>
    </source>
</evidence>
<keyword evidence="5 8" id="KW-1133">Transmembrane helix</keyword>
<feature type="transmembrane region" description="Helical" evidence="8">
    <location>
        <begin position="75"/>
        <end position="98"/>
    </location>
</feature>
<evidence type="ECO:0000256" key="7">
    <source>
        <dbReference type="SAM" id="MobiDB-lite"/>
    </source>
</evidence>
<proteinExistence type="inferred from homology"/>
<evidence type="ECO:0000256" key="3">
    <source>
        <dbReference type="ARBA" id="ARBA00022692"/>
    </source>
</evidence>
<feature type="region of interest" description="Disordered" evidence="7">
    <location>
        <begin position="347"/>
        <end position="376"/>
    </location>
</feature>
<evidence type="ECO:0000256" key="5">
    <source>
        <dbReference type="ARBA" id="ARBA00022989"/>
    </source>
</evidence>
<evidence type="ECO:0000256" key="2">
    <source>
        <dbReference type="ARBA" id="ARBA00006528"/>
    </source>
</evidence>
<dbReference type="Ensembl" id="ENSGACT00000039026.1">
    <property type="protein sequence ID" value="ENSGACP00000027885.1"/>
    <property type="gene ID" value="ENSGACG00000007823.2"/>
</dbReference>
<feature type="transmembrane region" description="Helical" evidence="8">
    <location>
        <begin position="310"/>
        <end position="332"/>
    </location>
</feature>
<feature type="transmembrane region" description="Helical" evidence="8">
    <location>
        <begin position="245"/>
        <end position="268"/>
    </location>
</feature>
<evidence type="ECO:0000256" key="6">
    <source>
        <dbReference type="ARBA" id="ARBA00023136"/>
    </source>
</evidence>
<evidence type="ECO:0000313" key="9">
    <source>
        <dbReference type="Ensembl" id="ENSGACP00000027885.1"/>
    </source>
</evidence>
<evidence type="ECO:0000256" key="8">
    <source>
        <dbReference type="SAM" id="Phobius"/>
    </source>
</evidence>
<sequence length="376" mass="40934">MADSSDFTGSPWGNHSVSLNATAATNGSAFHDPMSPEMNKVINVLLLVVVFITMVSLGCTMEVSRIKRHILRPKGLIIAVVSQYVVMPLVAFCLVQAFQLTEIRAVVVLICGCCPGGNLSNILALALQGDMNLSILMTTCSTLLAFGTMPLLLSIYCRGFDLHAAIPYGEISISLVMTLIPCGIGVLVNYYRPNCGIKPIWGVFNGGELIGIWSFWRVGLSFTMIAVVSIIIMTSYTNGGSILTVLSGPLMAISALMPFIGYAFGYFISWPFKLNQSEMRTVSMETGCQNTQLCTTILKLAFPRELVGTLFLFPMVYGFFQGMEAALLILVFRCHQGFTLKKKEKYQTANTEDRLKDASEGDSMTEAPKLTNAATS</sequence>
<comment type="similarity">
    <text evidence="2">Belongs to the bile acid:sodium symporter (BASS) (TC 2.A.28) family.</text>
</comment>
<reference evidence="9" key="2">
    <citation type="submission" date="2025-08" db="UniProtKB">
        <authorList>
            <consortium name="Ensembl"/>
        </authorList>
    </citation>
    <scope>IDENTIFICATION</scope>
</reference>
<dbReference type="Proteomes" id="UP000007635">
    <property type="component" value="Chromosome XVIII"/>
</dbReference>
<feature type="transmembrane region" description="Helical" evidence="8">
    <location>
        <begin position="133"/>
        <end position="156"/>
    </location>
</feature>
<dbReference type="GO" id="GO:0008508">
    <property type="term" value="F:bile acid:sodium symporter activity"/>
    <property type="evidence" value="ECO:0007669"/>
    <property type="project" value="TreeGrafter"/>
</dbReference>
<dbReference type="Pfam" id="PF01758">
    <property type="entry name" value="SBF"/>
    <property type="match status" value="1"/>
</dbReference>
<dbReference type="InterPro" id="IPR002657">
    <property type="entry name" value="BilAc:Na_symport/Acr3"/>
</dbReference>
<keyword evidence="10" id="KW-1185">Reference proteome</keyword>
<accession>A0AAQ4NMT8</accession>
<evidence type="ECO:0000256" key="4">
    <source>
        <dbReference type="ARBA" id="ARBA00022847"/>
    </source>
</evidence>
<dbReference type="AlphaFoldDB" id="A0AAQ4NMT8"/>
<feature type="transmembrane region" description="Helical" evidence="8">
    <location>
        <begin position="168"/>
        <end position="190"/>
    </location>
</feature>
<dbReference type="GO" id="GO:0016020">
    <property type="term" value="C:membrane"/>
    <property type="evidence" value="ECO:0007669"/>
    <property type="project" value="UniProtKB-SubCell"/>
</dbReference>
<dbReference type="PANTHER" id="PTHR10361">
    <property type="entry name" value="SODIUM-BILE ACID COTRANSPORTER"/>
    <property type="match status" value="1"/>
</dbReference>
<dbReference type="PANTHER" id="PTHR10361:SF40">
    <property type="entry name" value="HEPATIC SODIUM_BILE ACID COTRANSPORTER"/>
    <property type="match status" value="1"/>
</dbReference>
<keyword evidence="4" id="KW-0769">Symport</keyword>
<keyword evidence="4" id="KW-0813">Transport</keyword>
<protein>
    <submittedName>
        <fullName evidence="9">Solute carrier family 10 member 1</fullName>
    </submittedName>
</protein>
<organism evidence="9 10">
    <name type="scientific">Gasterosteus aculeatus aculeatus</name>
    <name type="common">three-spined stickleback</name>
    <dbReference type="NCBI Taxonomy" id="481459"/>
    <lineage>
        <taxon>Eukaryota</taxon>
        <taxon>Metazoa</taxon>
        <taxon>Chordata</taxon>
        <taxon>Craniata</taxon>
        <taxon>Vertebrata</taxon>
        <taxon>Euteleostomi</taxon>
        <taxon>Actinopterygii</taxon>
        <taxon>Neopterygii</taxon>
        <taxon>Teleostei</taxon>
        <taxon>Neoteleostei</taxon>
        <taxon>Acanthomorphata</taxon>
        <taxon>Eupercaria</taxon>
        <taxon>Perciformes</taxon>
        <taxon>Cottioidei</taxon>
        <taxon>Gasterosteales</taxon>
        <taxon>Gasterosteidae</taxon>
        <taxon>Gasterosteus</taxon>
    </lineage>
</organism>
<reference evidence="9 10" key="1">
    <citation type="journal article" date="2021" name="G3 (Bethesda)">
        <title>Improved contiguity of the threespine stickleback genome using long-read sequencing.</title>
        <authorList>
            <person name="Nath S."/>
            <person name="Shaw D.E."/>
            <person name="White M.A."/>
        </authorList>
    </citation>
    <scope>NUCLEOTIDE SEQUENCE [LARGE SCALE GENOMIC DNA]</scope>
    <source>
        <strain evidence="9 10">Lake Benthic</strain>
    </source>
</reference>
<feature type="transmembrane region" description="Helical" evidence="8">
    <location>
        <begin position="210"/>
        <end position="233"/>
    </location>
</feature>